<dbReference type="Gene3D" id="2.160.20.10">
    <property type="entry name" value="Single-stranded right-handed beta-helix, Pectin lyase-like"/>
    <property type="match status" value="1"/>
</dbReference>
<name>A0ABV6TWR5_9ACTN</name>
<keyword evidence="2" id="KW-1185">Reference proteome</keyword>
<evidence type="ECO:0000313" key="1">
    <source>
        <dbReference type="EMBL" id="MFC0850240.1"/>
    </source>
</evidence>
<accession>A0ABV6TWR5</accession>
<dbReference type="EMBL" id="JBHMQV010000010">
    <property type="protein sequence ID" value="MFC0850240.1"/>
    <property type="molecule type" value="Genomic_DNA"/>
</dbReference>
<sequence>MIDSSDVIGDHMWLWRADHGSGVGWTSNTAANGLVVNGTDVTMYGLFVEHYQQHQVIWNGNGGRTYFFQNEMPYDPPNQSAWMNGATRGYDAYRSRAR</sequence>
<dbReference type="RefSeq" id="WP_394324475.1">
    <property type="nucleotide sequence ID" value="NZ_JBHMQV010000010.1"/>
</dbReference>
<dbReference type="Proteomes" id="UP001589887">
    <property type="component" value="Unassembled WGS sequence"/>
</dbReference>
<evidence type="ECO:0000313" key="2">
    <source>
        <dbReference type="Proteomes" id="UP001589887"/>
    </source>
</evidence>
<reference evidence="1 2" key="1">
    <citation type="submission" date="2024-09" db="EMBL/GenBank/DDBJ databases">
        <authorList>
            <person name="Sun Q."/>
            <person name="Mori K."/>
        </authorList>
    </citation>
    <scope>NUCLEOTIDE SEQUENCE [LARGE SCALE GENOMIC DNA]</scope>
    <source>
        <strain evidence="1 2">JCM 4557</strain>
    </source>
</reference>
<gene>
    <name evidence="1" type="ORF">ACFH04_41950</name>
</gene>
<protein>
    <recommendedName>
        <fullName evidence="3">Coagulation factor 5/8 type domain-containing protein</fullName>
    </recommendedName>
</protein>
<dbReference type="InterPro" id="IPR012334">
    <property type="entry name" value="Pectin_lyas_fold"/>
</dbReference>
<comment type="caution">
    <text evidence="1">The sequence shown here is derived from an EMBL/GenBank/DDBJ whole genome shotgun (WGS) entry which is preliminary data.</text>
</comment>
<proteinExistence type="predicted"/>
<evidence type="ECO:0008006" key="3">
    <source>
        <dbReference type="Google" id="ProtNLM"/>
    </source>
</evidence>
<organism evidence="1 2">
    <name type="scientific">Streptomyces noboritoensis</name>
    <dbReference type="NCBI Taxonomy" id="67337"/>
    <lineage>
        <taxon>Bacteria</taxon>
        <taxon>Bacillati</taxon>
        <taxon>Actinomycetota</taxon>
        <taxon>Actinomycetes</taxon>
        <taxon>Kitasatosporales</taxon>
        <taxon>Streptomycetaceae</taxon>
        <taxon>Streptomyces</taxon>
    </lineage>
</organism>